<keyword evidence="1" id="KW-0472">Membrane</keyword>
<feature type="transmembrane region" description="Helical" evidence="1">
    <location>
        <begin position="160"/>
        <end position="179"/>
    </location>
</feature>
<comment type="caution">
    <text evidence="2">The sequence shown here is derived from an EMBL/GenBank/DDBJ whole genome shotgun (WGS) entry which is preliminary data.</text>
</comment>
<dbReference type="AlphaFoldDB" id="A0A920BS54"/>
<dbReference type="InterPro" id="IPR014617">
    <property type="entry name" value="YphA_Bacsu"/>
</dbReference>
<evidence type="ECO:0000256" key="1">
    <source>
        <dbReference type="SAM" id="Phobius"/>
    </source>
</evidence>
<dbReference type="RefSeq" id="WP_137743177.1">
    <property type="nucleotide sequence ID" value="NZ_BORC01000001.1"/>
</dbReference>
<dbReference type="PIRSF" id="PIRSF036710">
    <property type="entry name" value="YphA_Bacsu"/>
    <property type="match status" value="1"/>
</dbReference>
<dbReference type="EMBL" id="BORC01000001">
    <property type="protein sequence ID" value="GIN60725.1"/>
    <property type="molecule type" value="Genomic_DNA"/>
</dbReference>
<sequence>MEGVLFFWLFWIFWIVTTFFMSKSRSRLLLSAAILSVIILSSYSMKLFALNISASSLFLLLAAYITMAKQRGRKGLYLFITSFIIMLAFTTFHLYELYDPVWLIFDRNMMLSFLLTYIALLLHHDVKFRIIILICGSIHGEILYASILKHITPTYLIGSFAYLDVISISIGFLLIIYGFKKVSSYFESQIKHLERGKQKPS</sequence>
<proteinExistence type="predicted"/>
<feature type="transmembrane region" description="Helical" evidence="1">
    <location>
        <begin position="6"/>
        <end position="21"/>
    </location>
</feature>
<feature type="transmembrane region" description="Helical" evidence="1">
    <location>
        <begin position="50"/>
        <end position="68"/>
    </location>
</feature>
<keyword evidence="3" id="KW-1185">Reference proteome</keyword>
<evidence type="ECO:0000313" key="3">
    <source>
        <dbReference type="Proteomes" id="UP000682111"/>
    </source>
</evidence>
<keyword evidence="1" id="KW-0812">Transmembrane</keyword>
<protein>
    <submittedName>
        <fullName evidence="2">Uncharacterized protein</fullName>
    </submittedName>
</protein>
<keyword evidence="1" id="KW-1133">Transmembrane helix</keyword>
<dbReference type="Proteomes" id="UP000682111">
    <property type="component" value="Unassembled WGS sequence"/>
</dbReference>
<dbReference type="OrthoDB" id="2965169at2"/>
<feature type="transmembrane region" description="Helical" evidence="1">
    <location>
        <begin position="101"/>
        <end position="123"/>
    </location>
</feature>
<organism evidence="2 3">
    <name type="scientific">Robertmurraya siralis</name>
    <dbReference type="NCBI Taxonomy" id="77777"/>
    <lineage>
        <taxon>Bacteria</taxon>
        <taxon>Bacillati</taxon>
        <taxon>Bacillota</taxon>
        <taxon>Bacilli</taxon>
        <taxon>Bacillales</taxon>
        <taxon>Bacillaceae</taxon>
        <taxon>Robertmurraya</taxon>
    </lineage>
</organism>
<evidence type="ECO:0000313" key="2">
    <source>
        <dbReference type="EMBL" id="GIN60725.1"/>
    </source>
</evidence>
<feature type="transmembrane region" description="Helical" evidence="1">
    <location>
        <begin position="28"/>
        <end position="44"/>
    </location>
</feature>
<dbReference type="Pfam" id="PF24124">
    <property type="entry name" value="YphA"/>
    <property type="match status" value="1"/>
</dbReference>
<gene>
    <name evidence="2" type="ORF">J27TS8_07180</name>
</gene>
<name>A0A920BS54_9BACI</name>
<reference evidence="2" key="1">
    <citation type="submission" date="2021-03" db="EMBL/GenBank/DDBJ databases">
        <title>Antimicrobial resistance genes in bacteria isolated from Japanese honey, and their potential for conferring macrolide and lincosamide resistance in the American foulbrood pathogen Paenibacillus larvae.</title>
        <authorList>
            <person name="Okamoto M."/>
            <person name="Kumagai M."/>
            <person name="Kanamori H."/>
            <person name="Takamatsu D."/>
        </authorList>
    </citation>
    <scope>NUCLEOTIDE SEQUENCE</scope>
    <source>
        <strain evidence="2">J27TS8</strain>
    </source>
</reference>
<accession>A0A920BS54</accession>
<feature type="transmembrane region" description="Helical" evidence="1">
    <location>
        <begin position="75"/>
        <end position="95"/>
    </location>
</feature>
<feature type="transmembrane region" description="Helical" evidence="1">
    <location>
        <begin position="130"/>
        <end position="148"/>
    </location>
</feature>